<dbReference type="KEGG" id="ngr:NAEGRDRAFT_50383"/>
<feature type="domain" description="DUF4246" evidence="1">
    <location>
        <begin position="187"/>
        <end position="332"/>
    </location>
</feature>
<dbReference type="Proteomes" id="UP000006671">
    <property type="component" value="Unassembled WGS sequence"/>
</dbReference>
<evidence type="ECO:0000313" key="3">
    <source>
        <dbReference type="Proteomes" id="UP000006671"/>
    </source>
</evidence>
<sequence>MPRITTSDKKRRLNNKRYDEFSKNLAFELADNSEDEKEIAQQEASVDHETFKQLHPVQISPKDVDMIVSAVVKKADWRVKLGELELKWRQECSRQNISVASANVAFEILRDINFQGCCGANPQSEREERASIRKNDKPYVPRGVEDHISDEEEEEDEYFDFERYSRSTRFCECPCVHCSTKLPKYNGAIVADNLIPSDLKQRLKDEIAKLENVPEDKKDWHPGANKQVLDLIHPSLYCYVDKVSVSEKEMEPEVEKERHWYQPKPSYEKPKSNRCQWLPAEFEVTYDSNVGLDAKDAEPTVKINSYINNIDQIKQPELYDVIGKIFGKFHKQMKQSHHSIGRADTLQVIVKAANIIVTPDKPFYSGGTFHMEGMPYEHIATTGIYYYHSENVKNSYLEFRSGISEPYGYQQDDVKGCFEQYGLHDGDLQFRSEGAIHTKEDRCIIFNNTDQHRVRHFFPIDPSKPAIRKILVFFIVNPRNRIISTQDVDVQRFDFLINRCFILNKLLPFPIVHTIVQFMPHFTHEEALKNREELMNQRKYYVDEQNLEIEREFSLCEH</sequence>
<dbReference type="InterPro" id="IPR025340">
    <property type="entry name" value="DUF4246"/>
</dbReference>
<keyword evidence="3" id="KW-1185">Reference proteome</keyword>
<dbReference type="STRING" id="5762.D2VL76"/>
<dbReference type="InParanoid" id="D2VL76"/>
<name>D2VL76_NAEGR</name>
<dbReference type="EMBL" id="GG738879">
    <property type="protein sequence ID" value="EFC42422.1"/>
    <property type="molecule type" value="Genomic_DNA"/>
</dbReference>
<dbReference type="PANTHER" id="PTHR33119:SF1">
    <property type="entry name" value="FE2OG DIOXYGENASE DOMAIN-CONTAINING PROTEIN"/>
    <property type="match status" value="1"/>
</dbReference>
<evidence type="ECO:0000313" key="2">
    <source>
        <dbReference type="EMBL" id="EFC42422.1"/>
    </source>
</evidence>
<protein>
    <submittedName>
        <fullName evidence="2">Predicted protein</fullName>
    </submittedName>
</protein>
<reference evidence="2 3" key="1">
    <citation type="journal article" date="2010" name="Cell">
        <title>The genome of Naegleria gruberi illuminates early eukaryotic versatility.</title>
        <authorList>
            <person name="Fritz-Laylin L.K."/>
            <person name="Prochnik S.E."/>
            <person name="Ginger M.L."/>
            <person name="Dacks J.B."/>
            <person name="Carpenter M.L."/>
            <person name="Field M.C."/>
            <person name="Kuo A."/>
            <person name="Paredez A."/>
            <person name="Chapman J."/>
            <person name="Pham J."/>
            <person name="Shu S."/>
            <person name="Neupane R."/>
            <person name="Cipriano M."/>
            <person name="Mancuso J."/>
            <person name="Tu H."/>
            <person name="Salamov A."/>
            <person name="Lindquist E."/>
            <person name="Shapiro H."/>
            <person name="Lucas S."/>
            <person name="Grigoriev I.V."/>
            <person name="Cande W.Z."/>
            <person name="Fulton C."/>
            <person name="Rokhsar D.S."/>
            <person name="Dawson S.C."/>
        </authorList>
    </citation>
    <scope>NUCLEOTIDE SEQUENCE [LARGE SCALE GENOMIC DNA]</scope>
    <source>
        <strain evidence="2 3">NEG-M</strain>
    </source>
</reference>
<dbReference type="OrthoDB" id="415532at2759"/>
<dbReference type="VEuPathDB" id="AmoebaDB:NAEGRDRAFT_50383"/>
<feature type="domain" description="DUF4246" evidence="1">
    <location>
        <begin position="337"/>
        <end position="496"/>
    </location>
</feature>
<dbReference type="Pfam" id="PF14033">
    <property type="entry name" value="DUF4246"/>
    <property type="match status" value="2"/>
</dbReference>
<evidence type="ECO:0000259" key="1">
    <source>
        <dbReference type="Pfam" id="PF14033"/>
    </source>
</evidence>
<dbReference type="eggNOG" id="ENOG502QQIE">
    <property type="taxonomic scope" value="Eukaryota"/>
</dbReference>
<dbReference type="RefSeq" id="XP_002675166.1">
    <property type="nucleotide sequence ID" value="XM_002675120.1"/>
</dbReference>
<dbReference type="AlphaFoldDB" id="D2VL76"/>
<accession>D2VL76</accession>
<proteinExistence type="predicted"/>
<organism evidence="3">
    <name type="scientific">Naegleria gruberi</name>
    <name type="common">Amoeba</name>
    <dbReference type="NCBI Taxonomy" id="5762"/>
    <lineage>
        <taxon>Eukaryota</taxon>
        <taxon>Discoba</taxon>
        <taxon>Heterolobosea</taxon>
        <taxon>Tetramitia</taxon>
        <taxon>Eutetramitia</taxon>
        <taxon>Vahlkampfiidae</taxon>
        <taxon>Naegleria</taxon>
    </lineage>
</organism>
<gene>
    <name evidence="2" type="ORF">NAEGRDRAFT_50383</name>
</gene>
<dbReference type="GeneID" id="8851717"/>
<dbReference type="PANTHER" id="PTHR33119">
    <property type="entry name" value="IFI3P"/>
    <property type="match status" value="1"/>
</dbReference>
<dbReference type="InterPro" id="IPR049192">
    <property type="entry name" value="DUF4246_C"/>
</dbReference>
<dbReference type="OMA" id="QDRHEFI"/>